<accession>A0A286G461</accession>
<dbReference type="EMBL" id="OCNJ01000001">
    <property type="protein sequence ID" value="SOD90016.1"/>
    <property type="molecule type" value="Genomic_DNA"/>
</dbReference>
<evidence type="ECO:0000313" key="2">
    <source>
        <dbReference type="EMBL" id="SOD90016.1"/>
    </source>
</evidence>
<keyword evidence="3" id="KW-1185">Reference proteome</keyword>
<reference evidence="2 3" key="1">
    <citation type="submission" date="2017-09" db="EMBL/GenBank/DDBJ databases">
        <authorList>
            <person name="Ehlers B."/>
            <person name="Leendertz F.H."/>
        </authorList>
    </citation>
    <scope>NUCLEOTIDE SEQUENCE [LARGE SCALE GENOMIC DNA]</scope>
    <source>
        <strain evidence="2 3">USBA 140</strain>
    </source>
</reference>
<dbReference type="OrthoDB" id="9809788at2"/>
<dbReference type="Proteomes" id="UP000219621">
    <property type="component" value="Unassembled WGS sequence"/>
</dbReference>
<name>A0A286G461_9PROT</name>
<dbReference type="Pfam" id="PF06904">
    <property type="entry name" value="Extensin-like_C"/>
    <property type="match status" value="1"/>
</dbReference>
<organism evidence="2 3">
    <name type="scientific">Caenispirillum bisanense</name>
    <dbReference type="NCBI Taxonomy" id="414052"/>
    <lineage>
        <taxon>Bacteria</taxon>
        <taxon>Pseudomonadati</taxon>
        <taxon>Pseudomonadota</taxon>
        <taxon>Alphaproteobacteria</taxon>
        <taxon>Rhodospirillales</taxon>
        <taxon>Novispirillaceae</taxon>
        <taxon>Caenispirillum</taxon>
    </lineage>
</organism>
<dbReference type="AlphaFoldDB" id="A0A286G461"/>
<dbReference type="RefSeq" id="WP_097277301.1">
    <property type="nucleotide sequence ID" value="NZ_OCNJ01000001.1"/>
</dbReference>
<feature type="domain" description="Extensin-like C-terminal" evidence="1">
    <location>
        <begin position="60"/>
        <end position="230"/>
    </location>
</feature>
<evidence type="ECO:0000259" key="1">
    <source>
        <dbReference type="Pfam" id="PF06904"/>
    </source>
</evidence>
<proteinExistence type="predicted"/>
<gene>
    <name evidence="2" type="ORF">SAMN05421508_101412</name>
</gene>
<sequence length="230" mass="25060">MRHFIPVALLLIVAGLALAVWRGPVEVPDRWNPWAPLRITEAPNILTPMKLSLLEADGDLCRAALASADALAWTPLPDRPSEEGCGLTDAVRITEAEPGFGEPITATCRLAVAWALFEHHELAPAAQEELGTEVARIGHYGTQVCRNIAGSSRRSEHATANALDLSSLRLADGRTVSVARHWEEDSPRGRFLRRIHAGACRFFDVVLGPDYNAAHADHLHLDMGPFGTCR</sequence>
<evidence type="ECO:0000313" key="3">
    <source>
        <dbReference type="Proteomes" id="UP000219621"/>
    </source>
</evidence>
<protein>
    <submittedName>
        <fullName evidence="2">Extensin-like protein C-terminus</fullName>
    </submittedName>
</protein>
<dbReference type="InterPro" id="IPR009683">
    <property type="entry name" value="Extensin-like_C"/>
</dbReference>